<dbReference type="InterPro" id="IPR013689">
    <property type="entry name" value="RNA_helicase_ATP-dep_HrpB_C"/>
</dbReference>
<dbReference type="PANTHER" id="PTHR43519">
    <property type="entry name" value="ATP-DEPENDENT RNA HELICASE HRPB"/>
    <property type="match status" value="1"/>
</dbReference>
<evidence type="ECO:0000259" key="6">
    <source>
        <dbReference type="PROSITE" id="PS51194"/>
    </source>
</evidence>
<keyword evidence="8" id="KW-1185">Reference proteome</keyword>
<dbReference type="NCBIfam" id="TIGR01970">
    <property type="entry name" value="DEAH_box_HrpB"/>
    <property type="match status" value="1"/>
</dbReference>
<proteinExistence type="predicted"/>
<dbReference type="InterPro" id="IPR014001">
    <property type="entry name" value="Helicase_ATP-bd"/>
</dbReference>
<evidence type="ECO:0000256" key="3">
    <source>
        <dbReference type="ARBA" id="ARBA00022806"/>
    </source>
</evidence>
<evidence type="ECO:0000256" key="4">
    <source>
        <dbReference type="ARBA" id="ARBA00022840"/>
    </source>
</evidence>
<dbReference type="Pfam" id="PF00270">
    <property type="entry name" value="DEAD"/>
    <property type="match status" value="1"/>
</dbReference>
<dbReference type="Pfam" id="PF04408">
    <property type="entry name" value="WHD_HA2"/>
    <property type="match status" value="1"/>
</dbReference>
<evidence type="ECO:0000313" key="8">
    <source>
        <dbReference type="Proteomes" id="UP000192940"/>
    </source>
</evidence>
<keyword evidence="1" id="KW-0547">Nucleotide-binding</keyword>
<dbReference type="PROSITE" id="PS51194">
    <property type="entry name" value="HELICASE_CTER"/>
    <property type="match status" value="1"/>
</dbReference>
<dbReference type="AlphaFoldDB" id="A0A1X7HAY2"/>
<keyword evidence="4" id="KW-0067">ATP-binding</keyword>
<dbReference type="GO" id="GO:0016787">
    <property type="term" value="F:hydrolase activity"/>
    <property type="evidence" value="ECO:0007669"/>
    <property type="project" value="UniProtKB-KW"/>
</dbReference>
<accession>A0A1X7HAY2</accession>
<organism evidence="7 8">
    <name type="scientific">Paenibacillus uliginis N3/975</name>
    <dbReference type="NCBI Taxonomy" id="1313296"/>
    <lineage>
        <taxon>Bacteria</taxon>
        <taxon>Bacillati</taxon>
        <taxon>Bacillota</taxon>
        <taxon>Bacilli</taxon>
        <taxon>Bacillales</taxon>
        <taxon>Paenibacillaceae</taxon>
        <taxon>Paenibacillus</taxon>
    </lineage>
</organism>
<feature type="domain" description="Helicase C-terminal" evidence="6">
    <location>
        <begin position="198"/>
        <end position="372"/>
    </location>
</feature>
<dbReference type="Proteomes" id="UP000192940">
    <property type="component" value="Chromosome I"/>
</dbReference>
<dbReference type="InterPro" id="IPR011545">
    <property type="entry name" value="DEAD/DEAH_box_helicase_dom"/>
</dbReference>
<dbReference type="FunFam" id="3.40.50.300:FF:002125">
    <property type="entry name" value="ATP-dependent helicase HrpB"/>
    <property type="match status" value="1"/>
</dbReference>
<dbReference type="InterPro" id="IPR049614">
    <property type="entry name" value="HrpB_DEXH"/>
</dbReference>
<evidence type="ECO:0000259" key="5">
    <source>
        <dbReference type="PROSITE" id="PS51192"/>
    </source>
</evidence>
<dbReference type="SMART" id="SM00490">
    <property type="entry name" value="HELICc"/>
    <property type="match status" value="1"/>
</dbReference>
<dbReference type="InterPro" id="IPR027417">
    <property type="entry name" value="P-loop_NTPase"/>
</dbReference>
<evidence type="ECO:0000313" key="7">
    <source>
        <dbReference type="EMBL" id="SMF82262.1"/>
    </source>
</evidence>
<dbReference type="Pfam" id="PF08482">
    <property type="entry name" value="HrpB_C"/>
    <property type="match status" value="1"/>
</dbReference>
<protein>
    <submittedName>
        <fullName evidence="7">ATP-dependent helicase HrpB</fullName>
    </submittedName>
</protein>
<name>A0A1X7HAY2_9BACL</name>
<dbReference type="InterPro" id="IPR048333">
    <property type="entry name" value="HA2_WH"/>
</dbReference>
<dbReference type="CDD" id="cd17990">
    <property type="entry name" value="DEXHc_HrpB"/>
    <property type="match status" value="1"/>
</dbReference>
<dbReference type="Gene3D" id="3.40.50.300">
    <property type="entry name" value="P-loop containing nucleotide triphosphate hydrolases"/>
    <property type="match status" value="2"/>
</dbReference>
<dbReference type="PROSITE" id="PS51192">
    <property type="entry name" value="HELICASE_ATP_BIND_1"/>
    <property type="match status" value="1"/>
</dbReference>
<keyword evidence="2" id="KW-0378">Hydrolase</keyword>
<dbReference type="Gene3D" id="1.20.120.1080">
    <property type="match status" value="1"/>
</dbReference>
<sequence length="836" mass="92892">MNRNELPIQEVLPMLKETFREQDSAVLIAEPGAGKTTQTPLAFLDEPWLEGKKIIMLEPRRLAARSAASYMASSLGEPVGKTVGYRVRMDSRVSAETKIEVVTEGILTRMLQSDPELSGIGMIIFDEFHERSIHADTGLALALETQSVLRNDLKLLVMSATLEAEPVAALLGDAPVIRCAGRTYPVETIYAPVPSSQPLEQGVAAVICRALFEGEGDVLVFLPGVREIRRTAQELESAGLPRNIIIRELYGQLSSDKQDEAIRQDSGGCRRIVLSTSIAESSLTLEGIRIVVDSGYMRTEVFSPRTGLPQLITRRVSKASADQRRGRAGRLASGRCYRVWTEVEHMHLSETNTPDIRQSDLAPLALELAAWGVREPEELSWLDTPPSAAFQQGRELLQQLGALDAGGSVTSHGRKMAELGMHPRLSHMLLMGKELGHGALTCRLAVLLQERDLISSSEAAADCDVRTRVERLLLMEQGQITAHGGMDVKEGTVKRLIQEIRHLSQQLHLNRESKLDVTLCGLLLSFAYPDRIAKNRGGGSFLLRSGRGAVLKSVQHLSRAEYIVAATVDDKGAEGSIQLAAWLDSDVIGRYHGDDMFDMKEVLWDSSAGAVRARIKRMLGAIMVKEQVYAQPTDEEISTAVLEGIRKEGLSLLSWNKQAVQMRQRMSFMKRYHSDWPDVSEEGLMNTLEAWLEPYLEGARSRHTLQRLQTAVLLENLLTWEQRQQLHKEAPTHIKVPSGSSIPVDYQDPLNPFLAVRLQEMFGLPETPRIAGGRVPLTIHLLSPAQRPVQVTSDLSSFWSSGYFEVKKDLKGRYPKHYWPDDPLQAIPTNRTRAKM</sequence>
<dbReference type="GO" id="GO:0005524">
    <property type="term" value="F:ATP binding"/>
    <property type="evidence" value="ECO:0007669"/>
    <property type="project" value="UniProtKB-KW"/>
</dbReference>
<dbReference type="SMART" id="SM00487">
    <property type="entry name" value="DEXDc"/>
    <property type="match status" value="1"/>
</dbReference>
<dbReference type="PIRSF" id="PIRSF005496">
    <property type="entry name" value="ATP_hel_hrpB"/>
    <property type="match status" value="1"/>
</dbReference>
<dbReference type="GO" id="GO:0003676">
    <property type="term" value="F:nucleic acid binding"/>
    <property type="evidence" value="ECO:0007669"/>
    <property type="project" value="InterPro"/>
</dbReference>
<dbReference type="InterPro" id="IPR007502">
    <property type="entry name" value="Helicase-assoc_dom"/>
</dbReference>
<dbReference type="CDD" id="cd18791">
    <property type="entry name" value="SF2_C_RHA"/>
    <property type="match status" value="1"/>
</dbReference>
<dbReference type="Pfam" id="PF00271">
    <property type="entry name" value="Helicase_C"/>
    <property type="match status" value="1"/>
</dbReference>
<dbReference type="RefSeq" id="WP_208919052.1">
    <property type="nucleotide sequence ID" value="NZ_LT840184.1"/>
</dbReference>
<reference evidence="8" key="1">
    <citation type="submission" date="2017-04" db="EMBL/GenBank/DDBJ databases">
        <authorList>
            <person name="Varghese N."/>
            <person name="Submissions S."/>
        </authorList>
    </citation>
    <scope>NUCLEOTIDE SEQUENCE [LARGE SCALE GENOMIC DNA]</scope>
    <source>
        <strain evidence="8">N3/975</strain>
    </source>
</reference>
<feature type="domain" description="Helicase ATP-binding" evidence="5">
    <location>
        <begin position="16"/>
        <end position="180"/>
    </location>
</feature>
<dbReference type="PANTHER" id="PTHR43519:SF1">
    <property type="entry name" value="ATP-DEPENDENT RNA HELICASE HRPB"/>
    <property type="match status" value="1"/>
</dbReference>
<dbReference type="GO" id="GO:0004386">
    <property type="term" value="F:helicase activity"/>
    <property type="evidence" value="ECO:0007669"/>
    <property type="project" value="UniProtKB-KW"/>
</dbReference>
<gene>
    <name evidence="7" type="ORF">SAMN05661091_2144</name>
</gene>
<dbReference type="SUPFAM" id="SSF52540">
    <property type="entry name" value="P-loop containing nucleoside triphosphate hydrolases"/>
    <property type="match status" value="1"/>
</dbReference>
<dbReference type="InterPro" id="IPR001650">
    <property type="entry name" value="Helicase_C-like"/>
</dbReference>
<dbReference type="STRING" id="1313296.SAMN05661091_2144"/>
<dbReference type="EMBL" id="LT840184">
    <property type="protein sequence ID" value="SMF82262.1"/>
    <property type="molecule type" value="Genomic_DNA"/>
</dbReference>
<evidence type="ECO:0000256" key="1">
    <source>
        <dbReference type="ARBA" id="ARBA00022741"/>
    </source>
</evidence>
<dbReference type="InterPro" id="IPR010225">
    <property type="entry name" value="HrpB"/>
</dbReference>
<keyword evidence="3 7" id="KW-0347">Helicase</keyword>
<evidence type="ECO:0000256" key="2">
    <source>
        <dbReference type="ARBA" id="ARBA00022801"/>
    </source>
</evidence>
<dbReference type="SMART" id="SM00847">
    <property type="entry name" value="HA2"/>
    <property type="match status" value="1"/>
</dbReference>